<dbReference type="PANTHER" id="PTHR38593:SF1">
    <property type="entry name" value="BLR2558 PROTEIN"/>
    <property type="match status" value="1"/>
</dbReference>
<organism evidence="3 4">
    <name type="scientific">Rhodobium orientis</name>
    <dbReference type="NCBI Taxonomy" id="34017"/>
    <lineage>
        <taxon>Bacteria</taxon>
        <taxon>Pseudomonadati</taxon>
        <taxon>Pseudomonadota</taxon>
        <taxon>Alphaproteobacteria</taxon>
        <taxon>Hyphomicrobiales</taxon>
        <taxon>Rhodobiaceae</taxon>
        <taxon>Rhodobium</taxon>
    </lineage>
</organism>
<dbReference type="AlphaFoldDB" id="A0A327JGI0"/>
<evidence type="ECO:0000313" key="3">
    <source>
        <dbReference type="EMBL" id="RAI25235.1"/>
    </source>
</evidence>
<dbReference type="Gene3D" id="1.20.1260.10">
    <property type="match status" value="1"/>
</dbReference>
<comment type="caution">
    <text evidence="3">The sequence shown here is derived from an EMBL/GenBank/DDBJ whole genome shotgun (WGS) entry which is preliminary data.</text>
</comment>
<feature type="signal peptide" evidence="1">
    <location>
        <begin position="1"/>
        <end position="25"/>
    </location>
</feature>
<feature type="domain" description="DUF4142" evidence="2">
    <location>
        <begin position="30"/>
        <end position="168"/>
    </location>
</feature>
<evidence type="ECO:0000256" key="1">
    <source>
        <dbReference type="SAM" id="SignalP"/>
    </source>
</evidence>
<evidence type="ECO:0000313" key="4">
    <source>
        <dbReference type="Proteomes" id="UP000249299"/>
    </source>
</evidence>
<reference evidence="3 4" key="1">
    <citation type="submission" date="2017-07" db="EMBL/GenBank/DDBJ databases">
        <title>Draft Genome Sequences of Select Purple Nonsulfur Bacteria.</title>
        <authorList>
            <person name="Lasarre B."/>
            <person name="Mckinlay J.B."/>
        </authorList>
    </citation>
    <scope>NUCLEOTIDE SEQUENCE [LARGE SCALE GENOMIC DNA]</scope>
    <source>
        <strain evidence="3 4">DSM 11290</strain>
    </source>
</reference>
<sequence>MMRFLSGAFAAILALSVAQASPAGAAEGLNDATIFAIFDQANMADIATGRLGWKKGDSEEVRALAKMVVTDHSAVQRMGRDVAETMGILGTPPDGDGSWAAQAAALEKLDKLSGREFDEAYLRYEIAYHTAVIEAIETTLLPAIEDPDFKALVEKVLPGFKHHLAATRQAADGMGIGY</sequence>
<dbReference type="Proteomes" id="UP000249299">
    <property type="component" value="Unassembled WGS sequence"/>
</dbReference>
<dbReference type="InterPro" id="IPR025419">
    <property type="entry name" value="DUF4142"/>
</dbReference>
<gene>
    <name evidence="3" type="ORF">CH339_18995</name>
</gene>
<dbReference type="InterPro" id="IPR012347">
    <property type="entry name" value="Ferritin-like"/>
</dbReference>
<dbReference type="Pfam" id="PF13628">
    <property type="entry name" value="DUF4142"/>
    <property type="match status" value="1"/>
</dbReference>
<feature type="chain" id="PRO_5016305405" description="DUF4142 domain-containing protein" evidence="1">
    <location>
        <begin position="26"/>
        <end position="178"/>
    </location>
</feature>
<dbReference type="EMBL" id="NPEV01000052">
    <property type="protein sequence ID" value="RAI25235.1"/>
    <property type="molecule type" value="Genomic_DNA"/>
</dbReference>
<proteinExistence type="predicted"/>
<keyword evidence="4" id="KW-1185">Reference proteome</keyword>
<evidence type="ECO:0000259" key="2">
    <source>
        <dbReference type="Pfam" id="PF13628"/>
    </source>
</evidence>
<dbReference type="PANTHER" id="PTHR38593">
    <property type="entry name" value="BLR2558 PROTEIN"/>
    <property type="match status" value="1"/>
</dbReference>
<keyword evidence="1" id="KW-0732">Signal</keyword>
<dbReference type="OrthoDB" id="7867467at2"/>
<dbReference type="RefSeq" id="WP_111435973.1">
    <property type="nucleotide sequence ID" value="NZ_JACIGG010000030.1"/>
</dbReference>
<protein>
    <recommendedName>
        <fullName evidence="2">DUF4142 domain-containing protein</fullName>
    </recommendedName>
</protein>
<accession>A0A327JGI0</accession>
<name>A0A327JGI0_9HYPH</name>